<name>A0A815M5P0_9BILA</name>
<keyword evidence="2" id="KW-0732">Signal</keyword>
<comment type="caution">
    <text evidence="3">The sequence shown here is derived from an EMBL/GenBank/DDBJ whole genome shotgun (WGS) entry which is preliminary data.</text>
</comment>
<feature type="chain" id="PRO_5032351980" evidence="2">
    <location>
        <begin position="23"/>
        <end position="54"/>
    </location>
</feature>
<organism evidence="3 4">
    <name type="scientific">Rotaria sordida</name>
    <dbReference type="NCBI Taxonomy" id="392033"/>
    <lineage>
        <taxon>Eukaryota</taxon>
        <taxon>Metazoa</taxon>
        <taxon>Spiralia</taxon>
        <taxon>Gnathifera</taxon>
        <taxon>Rotifera</taxon>
        <taxon>Eurotatoria</taxon>
        <taxon>Bdelloidea</taxon>
        <taxon>Philodinida</taxon>
        <taxon>Philodinidae</taxon>
        <taxon>Rotaria</taxon>
    </lineage>
</organism>
<evidence type="ECO:0000313" key="4">
    <source>
        <dbReference type="Proteomes" id="UP000663882"/>
    </source>
</evidence>
<reference evidence="3" key="1">
    <citation type="submission" date="2021-02" db="EMBL/GenBank/DDBJ databases">
        <authorList>
            <person name="Nowell W R."/>
        </authorList>
    </citation>
    <scope>NUCLEOTIDE SEQUENCE</scope>
</reference>
<proteinExistence type="predicted"/>
<sequence>MIEQHDTWSFVILFFFGFVGDAEDLAELSVDDEDAHDANEDISGSSLSNIPNAS</sequence>
<evidence type="ECO:0000313" key="3">
    <source>
        <dbReference type="EMBL" id="CAF1419509.1"/>
    </source>
</evidence>
<feature type="compositionally biased region" description="Polar residues" evidence="1">
    <location>
        <begin position="42"/>
        <end position="54"/>
    </location>
</feature>
<gene>
    <name evidence="3" type="ORF">RFH988_LOCUS35527</name>
</gene>
<feature type="non-terminal residue" evidence="3">
    <location>
        <position position="54"/>
    </location>
</feature>
<dbReference type="AlphaFoldDB" id="A0A815M5P0"/>
<dbReference type="Proteomes" id="UP000663882">
    <property type="component" value="Unassembled WGS sequence"/>
</dbReference>
<protein>
    <submittedName>
        <fullName evidence="3">Uncharacterized protein</fullName>
    </submittedName>
</protein>
<evidence type="ECO:0000256" key="1">
    <source>
        <dbReference type="SAM" id="MobiDB-lite"/>
    </source>
</evidence>
<evidence type="ECO:0000256" key="2">
    <source>
        <dbReference type="SAM" id="SignalP"/>
    </source>
</evidence>
<feature type="signal peptide" evidence="2">
    <location>
        <begin position="1"/>
        <end position="22"/>
    </location>
</feature>
<feature type="region of interest" description="Disordered" evidence="1">
    <location>
        <begin position="31"/>
        <end position="54"/>
    </location>
</feature>
<dbReference type="EMBL" id="CAJNOO010005466">
    <property type="protein sequence ID" value="CAF1419509.1"/>
    <property type="molecule type" value="Genomic_DNA"/>
</dbReference>
<accession>A0A815M5P0</accession>